<evidence type="ECO:0000256" key="2">
    <source>
        <dbReference type="ARBA" id="ARBA00022475"/>
    </source>
</evidence>
<dbReference type="PANTHER" id="PTHR30086:SF20">
    <property type="entry name" value="ARGININE EXPORTER PROTEIN ARGO-RELATED"/>
    <property type="match status" value="1"/>
</dbReference>
<keyword evidence="3 7" id="KW-0812">Transmembrane</keyword>
<feature type="transmembrane region" description="Helical" evidence="7">
    <location>
        <begin position="186"/>
        <end position="214"/>
    </location>
</feature>
<evidence type="ECO:0000256" key="7">
    <source>
        <dbReference type="SAM" id="Phobius"/>
    </source>
</evidence>
<dbReference type="EMBL" id="CP129674">
    <property type="protein sequence ID" value="XDS44177.1"/>
    <property type="molecule type" value="Genomic_DNA"/>
</dbReference>
<keyword evidence="5 7" id="KW-0472">Membrane</keyword>
<feature type="transmembrane region" description="Helical" evidence="7">
    <location>
        <begin position="6"/>
        <end position="31"/>
    </location>
</feature>
<evidence type="ECO:0000256" key="3">
    <source>
        <dbReference type="ARBA" id="ARBA00022692"/>
    </source>
</evidence>
<keyword evidence="4 7" id="KW-1133">Transmembrane helix</keyword>
<evidence type="ECO:0000256" key="4">
    <source>
        <dbReference type="ARBA" id="ARBA00022989"/>
    </source>
</evidence>
<proteinExistence type="predicted"/>
<sequence length="275" mass="28799">MSSLVLSILIAGFTSQAGIIVAVGAQNAFIIRQGIARAYVPQILTICIGADIVLISLGTAGMGSMVSAHPGVLKALTLVGAFVLLIYGFSAFKRVFETCMRLKSRFRLRRARALALAGGAGVDGRDLDDSHSRGDDADADSDVVNSMATQSASSLRGSASASIAGEVESSGNEFQQGAQTTLKKSLVACLGFTFLNPGVYLDSLVLLGGIAASYGAGLKWSFAAGAMLCSVVWFVALGFLSSKMSKLFKNEYAWLVLDIIIGIMMIFIAAHLALR</sequence>
<evidence type="ECO:0000256" key="5">
    <source>
        <dbReference type="ARBA" id="ARBA00023136"/>
    </source>
</evidence>
<evidence type="ECO:0000256" key="6">
    <source>
        <dbReference type="SAM" id="MobiDB-lite"/>
    </source>
</evidence>
<gene>
    <name evidence="8" type="ORF">QN215_07875</name>
</gene>
<accession>A0AB39U5F7</accession>
<dbReference type="Pfam" id="PF01810">
    <property type="entry name" value="LysE"/>
    <property type="match status" value="1"/>
</dbReference>
<reference evidence="8" key="1">
    <citation type="submission" date="2023-07" db="EMBL/GenBank/DDBJ databases">
        <title>Bifidobacterium aquikefiriaerophilum sp. nov. and Bifidobacterium eccum sp. nov., isolated from water kefir.</title>
        <authorList>
            <person name="Breselge S."/>
            <person name="Bellassi P."/>
            <person name="Barcenilla C."/>
            <person name="Alvarez-Ordonez A."/>
            <person name="Morelli L."/>
            <person name="Cotter P.D."/>
        </authorList>
    </citation>
    <scope>NUCLEOTIDE SEQUENCE</scope>
    <source>
        <strain evidence="8">WK041_4_12</strain>
    </source>
</reference>
<name>A0AB39U5F7_9BIFI</name>
<evidence type="ECO:0000313" key="8">
    <source>
        <dbReference type="EMBL" id="XDS44177.1"/>
    </source>
</evidence>
<comment type="subcellular location">
    <subcellularLocation>
        <location evidence="1">Cell membrane</location>
        <topology evidence="1">Multi-pass membrane protein</topology>
    </subcellularLocation>
</comment>
<feature type="compositionally biased region" description="Basic and acidic residues" evidence="6">
    <location>
        <begin position="123"/>
        <end position="136"/>
    </location>
</feature>
<feature type="region of interest" description="Disordered" evidence="6">
    <location>
        <begin position="120"/>
        <end position="141"/>
    </location>
</feature>
<feature type="transmembrane region" description="Helical" evidence="7">
    <location>
        <begin position="252"/>
        <end position="274"/>
    </location>
</feature>
<dbReference type="InterPro" id="IPR001123">
    <property type="entry name" value="LeuE-type"/>
</dbReference>
<feature type="transmembrane region" description="Helical" evidence="7">
    <location>
        <begin position="75"/>
        <end position="96"/>
    </location>
</feature>
<feature type="transmembrane region" description="Helical" evidence="7">
    <location>
        <begin position="43"/>
        <end position="63"/>
    </location>
</feature>
<keyword evidence="2" id="KW-1003">Cell membrane</keyword>
<dbReference type="GO" id="GO:0005886">
    <property type="term" value="C:plasma membrane"/>
    <property type="evidence" value="ECO:0007669"/>
    <property type="project" value="UniProtKB-SubCell"/>
</dbReference>
<dbReference type="AlphaFoldDB" id="A0AB39U5F7"/>
<dbReference type="RefSeq" id="WP_369343772.1">
    <property type="nucleotide sequence ID" value="NZ_CP129674.1"/>
</dbReference>
<dbReference type="KEGG" id="baqk:QN215_07875"/>
<dbReference type="GO" id="GO:0015171">
    <property type="term" value="F:amino acid transmembrane transporter activity"/>
    <property type="evidence" value="ECO:0007669"/>
    <property type="project" value="TreeGrafter"/>
</dbReference>
<feature type="transmembrane region" description="Helical" evidence="7">
    <location>
        <begin position="220"/>
        <end position="240"/>
    </location>
</feature>
<organism evidence="8">
    <name type="scientific">Bifidobacterium aquikefiricola</name>
    <dbReference type="NCBI Taxonomy" id="3059038"/>
    <lineage>
        <taxon>Bacteria</taxon>
        <taxon>Bacillati</taxon>
        <taxon>Actinomycetota</taxon>
        <taxon>Actinomycetes</taxon>
        <taxon>Bifidobacteriales</taxon>
        <taxon>Bifidobacteriaceae</taxon>
        <taxon>Bifidobacterium</taxon>
    </lineage>
</organism>
<protein>
    <submittedName>
        <fullName evidence="8">LysE family transporter</fullName>
    </submittedName>
</protein>
<dbReference type="PANTHER" id="PTHR30086">
    <property type="entry name" value="ARGININE EXPORTER PROTEIN ARGO"/>
    <property type="match status" value="1"/>
</dbReference>
<evidence type="ECO:0000256" key="1">
    <source>
        <dbReference type="ARBA" id="ARBA00004651"/>
    </source>
</evidence>